<feature type="domain" description="Integrase catalytic" evidence="4">
    <location>
        <begin position="126"/>
        <end position="313"/>
    </location>
</feature>
<dbReference type="SUPFAM" id="SSF53098">
    <property type="entry name" value="Ribonuclease H-like"/>
    <property type="match status" value="1"/>
</dbReference>
<evidence type="ECO:0000313" key="9">
    <source>
        <dbReference type="EMBL" id="KAA0259259.1"/>
    </source>
</evidence>
<protein>
    <submittedName>
        <fullName evidence="7">IS21 family transposase</fullName>
    </submittedName>
</protein>
<dbReference type="Gene3D" id="3.30.420.10">
    <property type="entry name" value="Ribonuclease H-like superfamily/Ribonuclease H"/>
    <property type="match status" value="1"/>
</dbReference>
<dbReference type="AlphaFoldDB" id="A0A5A8F298"/>
<evidence type="ECO:0000313" key="6">
    <source>
        <dbReference type="EMBL" id="KAA0257452.1"/>
    </source>
</evidence>
<evidence type="ECO:0000313" key="5">
    <source>
        <dbReference type="EMBL" id="KAA0256809.1"/>
    </source>
</evidence>
<dbReference type="InterPro" id="IPR001584">
    <property type="entry name" value="Integrase_cat-core"/>
</dbReference>
<dbReference type="InterPro" id="IPR054353">
    <property type="entry name" value="IstA-like_C"/>
</dbReference>
<dbReference type="NCBIfam" id="NF033546">
    <property type="entry name" value="transpos_IS21"/>
    <property type="match status" value="1"/>
</dbReference>
<evidence type="ECO:0000256" key="2">
    <source>
        <dbReference type="SAM" id="MobiDB-lite"/>
    </source>
</evidence>
<dbReference type="PANTHER" id="PTHR35004:SF8">
    <property type="entry name" value="TRANSPOSASE RV3428C-RELATED"/>
    <property type="match status" value="1"/>
</dbReference>
<keyword evidence="10" id="KW-1185">Reference proteome</keyword>
<dbReference type="OrthoDB" id="3193769at2"/>
<dbReference type="EMBL" id="VFJB01000005">
    <property type="protein sequence ID" value="KAA0258257.1"/>
    <property type="molecule type" value="Genomic_DNA"/>
</dbReference>
<dbReference type="EMBL" id="VFJB01000007">
    <property type="protein sequence ID" value="KAA0257478.1"/>
    <property type="molecule type" value="Genomic_DNA"/>
</dbReference>
<dbReference type="InterPro" id="IPR012337">
    <property type="entry name" value="RNaseH-like_sf"/>
</dbReference>
<organism evidence="7 10">
    <name type="scientific">Deferribacter autotrophicus</name>
    <dbReference type="NCBI Taxonomy" id="500465"/>
    <lineage>
        <taxon>Bacteria</taxon>
        <taxon>Pseudomonadati</taxon>
        <taxon>Deferribacterota</taxon>
        <taxon>Deferribacteres</taxon>
        <taxon>Deferribacterales</taxon>
        <taxon>Deferribacteraceae</taxon>
        <taxon>Deferribacter</taxon>
    </lineage>
</organism>
<dbReference type="GO" id="GO:0003676">
    <property type="term" value="F:nucleic acid binding"/>
    <property type="evidence" value="ECO:0007669"/>
    <property type="project" value="InterPro"/>
</dbReference>
<evidence type="ECO:0000259" key="3">
    <source>
        <dbReference type="PROSITE" id="PS50532"/>
    </source>
</evidence>
<evidence type="ECO:0000256" key="1">
    <source>
        <dbReference type="ARBA" id="ARBA00009277"/>
    </source>
</evidence>
<accession>A0A5A8F298</accession>
<name>A0A5A8F298_9BACT</name>
<gene>
    <name evidence="9" type="ORF">FHQ18_02060</name>
    <name evidence="8" type="ORF">FHQ18_07645</name>
    <name evidence="7" type="ORF">FHQ18_09045</name>
    <name evidence="6" type="ORF">FHQ18_10415</name>
    <name evidence="5" type="ORF">FHQ18_11800</name>
</gene>
<dbReference type="PROSITE" id="PS50532">
    <property type="entry name" value="HTH_IS408"/>
    <property type="match status" value="1"/>
</dbReference>
<dbReference type="PROSITE" id="PS50994">
    <property type="entry name" value="INTEGRASE"/>
    <property type="match status" value="1"/>
</dbReference>
<dbReference type="Proteomes" id="UP000322876">
    <property type="component" value="Unassembled WGS sequence"/>
</dbReference>
<evidence type="ECO:0000313" key="10">
    <source>
        <dbReference type="Proteomes" id="UP000322876"/>
    </source>
</evidence>
<dbReference type="GO" id="GO:0015074">
    <property type="term" value="P:DNA integration"/>
    <property type="evidence" value="ECO:0007669"/>
    <property type="project" value="InterPro"/>
</dbReference>
<sequence>MKRLAMAMVKDVLRLRFQNKLSYRAISRSLGVPKSTVLDYCTRFQITGLSIEEGLKLLDNELEDKLFPERKAKSRNNRPLPDFAYIAEEIRKKGVTWLLLWQEYKERHPEGYNYTQFKKYCQDYIQRLSPTMRQIYYAGETMFVDYSGLTMNMVDVSTGEEKAVQIFVAVLGASGAVFVHATPNQKQSSFILSHTLAFEYFGGVPRQIIPDNLKSAVIKNTRETLELNSSYLDMARYYNTVIIPARPNHPKDKAKVEQAVQGIQRWILAKLRNRVFYGVEEINAVIKPLMEQYNEKKIRGIGKSRFELLEELERQELLPLPKKRYQYREHLLRTVHLDYHVEVAGNYYSVPYQYIKSKVDVWYSNTTVEIFFKGKLIAVHPRLFIKGQASTLDEHMPPNHVLSKERWSPKRIFFWASKIGLNTTKLMKMIMESRNHPVNAYRTCIAILKLSDEYSAKELELSCQKAISIGAFTVKSVKTILKTKSYQQRPKKDITPLNKHENIRGKQYYKEEKEEK</sequence>
<dbReference type="EMBL" id="VFJB01000008">
    <property type="protein sequence ID" value="KAA0257452.1"/>
    <property type="molecule type" value="Genomic_DNA"/>
</dbReference>
<dbReference type="Pfam" id="PF22483">
    <property type="entry name" value="Mu-transpos_C_2"/>
    <property type="match status" value="1"/>
</dbReference>
<dbReference type="RefSeq" id="WP_149265514.1">
    <property type="nucleotide sequence ID" value="NZ_VFJB01000002.1"/>
</dbReference>
<feature type="region of interest" description="Disordered" evidence="2">
    <location>
        <begin position="491"/>
        <end position="516"/>
    </location>
</feature>
<dbReference type="EMBL" id="VFJB01000010">
    <property type="protein sequence ID" value="KAA0256809.1"/>
    <property type="molecule type" value="Genomic_DNA"/>
</dbReference>
<evidence type="ECO:0000259" key="4">
    <source>
        <dbReference type="PROSITE" id="PS50994"/>
    </source>
</evidence>
<dbReference type="InterPro" id="IPR036397">
    <property type="entry name" value="RNaseH_sf"/>
</dbReference>
<feature type="domain" description="HTH IS408-type" evidence="3">
    <location>
        <begin position="9"/>
        <end position="90"/>
    </location>
</feature>
<dbReference type="PANTHER" id="PTHR35004">
    <property type="entry name" value="TRANSPOSASE RV3428C-RELATED"/>
    <property type="match status" value="1"/>
</dbReference>
<dbReference type="EMBL" id="VFJB01000002">
    <property type="protein sequence ID" value="KAA0259259.1"/>
    <property type="molecule type" value="Genomic_DNA"/>
</dbReference>
<evidence type="ECO:0000313" key="7">
    <source>
        <dbReference type="EMBL" id="KAA0257478.1"/>
    </source>
</evidence>
<comment type="caution">
    <text evidence="7">The sequence shown here is derived from an EMBL/GenBank/DDBJ whole genome shotgun (WGS) entry which is preliminary data.</text>
</comment>
<evidence type="ECO:0000313" key="8">
    <source>
        <dbReference type="EMBL" id="KAA0258257.1"/>
    </source>
</evidence>
<proteinExistence type="inferred from homology"/>
<reference evidence="7 10" key="1">
    <citation type="submission" date="2019-06" db="EMBL/GenBank/DDBJ databases">
        <title>Genomic insights into carbon and energy metabolism of Deferribacter autotrophicus revealed new metabolic traits in the phylum Deferribacteres.</title>
        <authorList>
            <person name="Slobodkin A.I."/>
            <person name="Slobodkina G.B."/>
            <person name="Allioux M."/>
            <person name="Alain K."/>
            <person name="Jebbar M."/>
            <person name="Shadrin V."/>
            <person name="Kublanov I.V."/>
            <person name="Toshchakov S.V."/>
            <person name="Bonch-Osmolovskaya E.A."/>
        </authorList>
    </citation>
    <scope>NUCLEOTIDE SEQUENCE [LARGE SCALE GENOMIC DNA]</scope>
    <source>
        <strain evidence="7 10">SL50</strain>
    </source>
</reference>
<dbReference type="InterPro" id="IPR017895">
    <property type="entry name" value="HTH_IS408/IS1162_type"/>
</dbReference>
<comment type="similarity">
    <text evidence="1">Belongs to the transposase IS21/IS408/IS1162 family.</text>
</comment>